<dbReference type="Proteomes" id="UP000283895">
    <property type="component" value="Unassembled WGS sequence"/>
</dbReference>
<organism evidence="1 2">
    <name type="scientific">Cytospora schulzeri</name>
    <dbReference type="NCBI Taxonomy" id="448051"/>
    <lineage>
        <taxon>Eukaryota</taxon>
        <taxon>Fungi</taxon>
        <taxon>Dikarya</taxon>
        <taxon>Ascomycota</taxon>
        <taxon>Pezizomycotina</taxon>
        <taxon>Sordariomycetes</taxon>
        <taxon>Sordariomycetidae</taxon>
        <taxon>Diaporthales</taxon>
        <taxon>Cytosporaceae</taxon>
        <taxon>Cytospora</taxon>
    </lineage>
</organism>
<sequence>MPAVLVAGKRLDELETEIHRSLDDEPSRTPKRAEGVKGMLVLIKVRIATTR</sequence>
<comment type="caution">
    <text evidence="1">The sequence shown here is derived from an EMBL/GenBank/DDBJ whole genome shotgun (WGS) entry which is preliminary data.</text>
</comment>
<accession>A0A423VWS4</accession>
<gene>
    <name evidence="1" type="ORF">VMCG_08523</name>
</gene>
<proteinExistence type="predicted"/>
<dbReference type="EMBL" id="LKEA01000036">
    <property type="protein sequence ID" value="ROV95437.1"/>
    <property type="molecule type" value="Genomic_DNA"/>
</dbReference>
<reference evidence="1 2" key="1">
    <citation type="submission" date="2015-09" db="EMBL/GenBank/DDBJ databases">
        <title>Host preference determinants of Valsa canker pathogens revealed by comparative genomics.</title>
        <authorList>
            <person name="Yin Z."/>
            <person name="Huang L."/>
        </authorList>
    </citation>
    <scope>NUCLEOTIDE SEQUENCE [LARGE SCALE GENOMIC DNA]</scope>
    <source>
        <strain evidence="1 2">03-1</strain>
    </source>
</reference>
<dbReference type="AlphaFoldDB" id="A0A423VWS4"/>
<protein>
    <submittedName>
        <fullName evidence="1">Uncharacterized protein</fullName>
    </submittedName>
</protein>
<evidence type="ECO:0000313" key="2">
    <source>
        <dbReference type="Proteomes" id="UP000283895"/>
    </source>
</evidence>
<keyword evidence="2" id="KW-1185">Reference proteome</keyword>
<name>A0A423VWS4_9PEZI</name>
<evidence type="ECO:0000313" key="1">
    <source>
        <dbReference type="EMBL" id="ROV95437.1"/>
    </source>
</evidence>